<name>A0A7W7VH51_9PSEU</name>
<proteinExistence type="predicted"/>
<accession>A0A7W7VH51</accession>
<gene>
    <name evidence="1" type="ORF">FHR82_006410</name>
</gene>
<evidence type="ECO:0000313" key="2">
    <source>
        <dbReference type="Proteomes" id="UP000520767"/>
    </source>
</evidence>
<reference evidence="1 2" key="1">
    <citation type="submission" date="2020-08" db="EMBL/GenBank/DDBJ databases">
        <title>Genomic Encyclopedia of Type Strains, Phase III (KMG-III): the genomes of soil and plant-associated and newly described type strains.</title>
        <authorList>
            <person name="Whitman W."/>
        </authorList>
    </citation>
    <scope>NUCLEOTIDE SEQUENCE [LARGE SCALE GENOMIC DNA]</scope>
    <source>
        <strain evidence="1 2">CECT 8960</strain>
    </source>
</reference>
<keyword evidence="2" id="KW-1185">Reference proteome</keyword>
<organism evidence="1 2">
    <name type="scientific">Actinophytocola algeriensis</name>
    <dbReference type="NCBI Taxonomy" id="1768010"/>
    <lineage>
        <taxon>Bacteria</taxon>
        <taxon>Bacillati</taxon>
        <taxon>Actinomycetota</taxon>
        <taxon>Actinomycetes</taxon>
        <taxon>Pseudonocardiales</taxon>
        <taxon>Pseudonocardiaceae</taxon>
    </lineage>
</organism>
<evidence type="ECO:0000313" key="1">
    <source>
        <dbReference type="EMBL" id="MBB4910152.1"/>
    </source>
</evidence>
<sequence>MLTCIDGPPGGAKHMPDTSSAAYRRHAERPPWRVSGLEPVDGTWFETGDEPPADQPLILLVPVRPGVTDPGRTGSG</sequence>
<dbReference type="AlphaFoldDB" id="A0A7W7VH51"/>
<protein>
    <submittedName>
        <fullName evidence="1">Uncharacterized protein</fullName>
    </submittedName>
</protein>
<dbReference type="EMBL" id="JACHJQ010000007">
    <property type="protein sequence ID" value="MBB4910152.1"/>
    <property type="molecule type" value="Genomic_DNA"/>
</dbReference>
<dbReference type="Proteomes" id="UP000520767">
    <property type="component" value="Unassembled WGS sequence"/>
</dbReference>
<comment type="caution">
    <text evidence="1">The sequence shown here is derived from an EMBL/GenBank/DDBJ whole genome shotgun (WGS) entry which is preliminary data.</text>
</comment>